<feature type="region of interest" description="Disordered" evidence="1">
    <location>
        <begin position="22"/>
        <end position="49"/>
    </location>
</feature>
<dbReference type="AlphaFoldDB" id="A0ABD3MXU0"/>
<proteinExistence type="predicted"/>
<feature type="compositionally biased region" description="Basic and acidic residues" evidence="1">
    <location>
        <begin position="160"/>
        <end position="169"/>
    </location>
</feature>
<evidence type="ECO:0000256" key="1">
    <source>
        <dbReference type="SAM" id="MobiDB-lite"/>
    </source>
</evidence>
<protein>
    <submittedName>
        <fullName evidence="2">Uncharacterized protein</fullName>
    </submittedName>
</protein>
<sequence length="260" mass="28746">MNAPRSRYVDVKDGGHVISVSGSSSSISNFIPKRNASRNSGAQDACGSNQNQEWTAVERAERVARDSVLLSLLEVEVEKSGVVTAAGYKAVHQKFLYSDAVEEEMNRRGLDRRHNTTHLTEARGSLFGDLVKSIQRGCSGDDVISKAKKIGLGSDGASVENHEKDREDLQELDEDSVDSVTAKHSFVSSREDDKNPGQCRIQRKARVILSEVCLDPDEIDVRTNDMYGSEREDDDASSVNSFSSKRSYKDECGWLPWSVE</sequence>
<gene>
    <name evidence="2" type="ORF">ACHAW5_006718</name>
</gene>
<dbReference type="Proteomes" id="UP001530315">
    <property type="component" value="Unassembled WGS sequence"/>
</dbReference>
<feature type="compositionally biased region" description="Polar residues" evidence="1">
    <location>
        <begin position="37"/>
        <end position="49"/>
    </location>
</feature>
<evidence type="ECO:0000313" key="2">
    <source>
        <dbReference type="EMBL" id="KAL3768522.1"/>
    </source>
</evidence>
<reference evidence="2 3" key="1">
    <citation type="submission" date="2024-10" db="EMBL/GenBank/DDBJ databases">
        <title>Updated reference genomes for cyclostephanoid diatoms.</title>
        <authorList>
            <person name="Roberts W.R."/>
            <person name="Alverson A.J."/>
        </authorList>
    </citation>
    <scope>NUCLEOTIDE SEQUENCE [LARGE SCALE GENOMIC DNA]</scope>
    <source>
        <strain evidence="2 3">AJA276-08</strain>
    </source>
</reference>
<feature type="region of interest" description="Disordered" evidence="1">
    <location>
        <begin position="154"/>
        <end position="175"/>
    </location>
</feature>
<dbReference type="EMBL" id="JALLAZ020001675">
    <property type="protein sequence ID" value="KAL3768522.1"/>
    <property type="molecule type" value="Genomic_DNA"/>
</dbReference>
<accession>A0ABD3MXU0</accession>
<evidence type="ECO:0000313" key="3">
    <source>
        <dbReference type="Proteomes" id="UP001530315"/>
    </source>
</evidence>
<comment type="caution">
    <text evidence="2">The sequence shown here is derived from an EMBL/GenBank/DDBJ whole genome shotgun (WGS) entry which is preliminary data.</text>
</comment>
<keyword evidence="3" id="KW-1185">Reference proteome</keyword>
<feature type="region of interest" description="Disordered" evidence="1">
    <location>
        <begin position="224"/>
        <end position="248"/>
    </location>
</feature>
<name>A0ABD3MXU0_9STRA</name>
<organism evidence="2 3">
    <name type="scientific">Stephanodiscus triporus</name>
    <dbReference type="NCBI Taxonomy" id="2934178"/>
    <lineage>
        <taxon>Eukaryota</taxon>
        <taxon>Sar</taxon>
        <taxon>Stramenopiles</taxon>
        <taxon>Ochrophyta</taxon>
        <taxon>Bacillariophyta</taxon>
        <taxon>Coscinodiscophyceae</taxon>
        <taxon>Thalassiosirophycidae</taxon>
        <taxon>Stephanodiscales</taxon>
        <taxon>Stephanodiscaceae</taxon>
        <taxon>Stephanodiscus</taxon>
    </lineage>
</organism>